<dbReference type="InterPro" id="IPR017853">
    <property type="entry name" value="GH"/>
</dbReference>
<evidence type="ECO:0000256" key="3">
    <source>
        <dbReference type="ARBA" id="ARBA00023295"/>
    </source>
</evidence>
<dbReference type="AlphaFoldDB" id="A0AA95F766"/>
<name>A0AA95F766_9BACL</name>
<sequence length="520" mass="56982">MKTIDQMSLREKIGQMFVTGFPSKELSADMKEVIEQYKVGNMILFSHNIDNKYQLGGLVTELQQWFTTHTGIPGFITIDQEGGRVTRMPKDATNVAGAMAIASSGRPENAYAAGRITARELKALGINFNLAPVMDVNNNALNPVINVRSYGDSAQKVSEYGISMMKGLLDGGVMSSLKHFPGHGDTSVDSHIGLPTIDKSLEELEQLELLPFKAAIEQGAEAIMSAHILFPQIEKSGVPGTMSYAIITELLKEKLGYKGLVISDCMEMDAIKRYYGTAKGALGAVKAGIDLVFISHTPSTVKEAIHLIEEAVAVGELDEAIIDAAVTKILAYKAQYVVTEDLDYEIVGCDVHRRANELMRTETICRTNGEIEPIQTGDEHVLFMGSYSYRTDLASSSVNQEISFPQYMGEHFQATYEVIDIDPNEEQIGAALQKARGYRHVVFGLFNARENKGQLALVQKLLSADCKVTAITLGRPYDLALIEGEYYGIAAFEYTLDAFKSLIPILNGELDPTANITIQL</sequence>
<dbReference type="EMBL" id="CP119317">
    <property type="protein sequence ID" value="WEK56270.1"/>
    <property type="molecule type" value="Genomic_DNA"/>
</dbReference>
<protein>
    <submittedName>
        <fullName evidence="5">Glycoside hydrolase family 3 protein</fullName>
    </submittedName>
</protein>
<keyword evidence="3" id="KW-0326">Glycosidase</keyword>
<dbReference type="Pfam" id="PF00933">
    <property type="entry name" value="Glyco_hydro_3"/>
    <property type="match status" value="1"/>
</dbReference>
<dbReference type="PANTHER" id="PTHR30480">
    <property type="entry name" value="BETA-HEXOSAMINIDASE-RELATED"/>
    <property type="match status" value="1"/>
</dbReference>
<feature type="domain" description="Glycoside hydrolase family 3 N-terminal" evidence="4">
    <location>
        <begin position="9"/>
        <end position="330"/>
    </location>
</feature>
<dbReference type="Gene3D" id="3.20.20.300">
    <property type="entry name" value="Glycoside hydrolase, family 3, N-terminal domain"/>
    <property type="match status" value="1"/>
</dbReference>
<keyword evidence="2 5" id="KW-0378">Hydrolase</keyword>
<dbReference type="GO" id="GO:0004553">
    <property type="term" value="F:hydrolase activity, hydrolyzing O-glycosyl compounds"/>
    <property type="evidence" value="ECO:0007669"/>
    <property type="project" value="InterPro"/>
</dbReference>
<evidence type="ECO:0000313" key="5">
    <source>
        <dbReference type="EMBL" id="WEK56270.1"/>
    </source>
</evidence>
<organism evidence="5 6">
    <name type="scientific">Candidatus Cohnella colombiensis</name>
    <dbReference type="NCBI Taxonomy" id="3121368"/>
    <lineage>
        <taxon>Bacteria</taxon>
        <taxon>Bacillati</taxon>
        <taxon>Bacillota</taxon>
        <taxon>Bacilli</taxon>
        <taxon>Bacillales</taxon>
        <taxon>Paenibacillaceae</taxon>
        <taxon>Cohnella</taxon>
    </lineage>
</organism>
<dbReference type="SUPFAM" id="SSF51445">
    <property type="entry name" value="(Trans)glycosidases"/>
    <property type="match status" value="1"/>
</dbReference>
<proteinExistence type="inferred from homology"/>
<dbReference type="GO" id="GO:0005975">
    <property type="term" value="P:carbohydrate metabolic process"/>
    <property type="evidence" value="ECO:0007669"/>
    <property type="project" value="InterPro"/>
</dbReference>
<evidence type="ECO:0000256" key="1">
    <source>
        <dbReference type="ARBA" id="ARBA00005336"/>
    </source>
</evidence>
<comment type="similarity">
    <text evidence="1">Belongs to the glycosyl hydrolase 3 family.</text>
</comment>
<evidence type="ECO:0000259" key="4">
    <source>
        <dbReference type="Pfam" id="PF00933"/>
    </source>
</evidence>
<dbReference type="GO" id="GO:0009254">
    <property type="term" value="P:peptidoglycan turnover"/>
    <property type="evidence" value="ECO:0007669"/>
    <property type="project" value="TreeGrafter"/>
</dbReference>
<dbReference type="InterPro" id="IPR036962">
    <property type="entry name" value="Glyco_hydro_3_N_sf"/>
</dbReference>
<accession>A0AA95F766</accession>
<dbReference type="PANTHER" id="PTHR30480:SF16">
    <property type="entry name" value="GLYCOSIDE HYDROLASE FAMILY 3 DOMAIN PROTEIN"/>
    <property type="match status" value="1"/>
</dbReference>
<dbReference type="Proteomes" id="UP001178662">
    <property type="component" value="Chromosome"/>
</dbReference>
<dbReference type="InterPro" id="IPR001764">
    <property type="entry name" value="Glyco_hydro_3_N"/>
</dbReference>
<reference evidence="5" key="1">
    <citation type="submission" date="2023-03" db="EMBL/GenBank/DDBJ databases">
        <title>Andean soil-derived lignocellulolytic bacterial consortium as a source of novel taxa and putative plastic-active enzymes.</title>
        <authorList>
            <person name="Diaz-Garcia L."/>
            <person name="Chuvochina M."/>
            <person name="Feuerriegel G."/>
            <person name="Bunk B."/>
            <person name="Sproer C."/>
            <person name="Streit W.R."/>
            <person name="Rodriguez L.M."/>
            <person name="Overmann J."/>
            <person name="Jimenez D.J."/>
        </authorList>
    </citation>
    <scope>NUCLEOTIDE SEQUENCE</scope>
    <source>
        <strain evidence="5">MAG 2441</strain>
    </source>
</reference>
<evidence type="ECO:0000313" key="6">
    <source>
        <dbReference type="Proteomes" id="UP001178662"/>
    </source>
</evidence>
<evidence type="ECO:0000256" key="2">
    <source>
        <dbReference type="ARBA" id="ARBA00022801"/>
    </source>
</evidence>
<gene>
    <name evidence="5" type="ORF">P0Y55_02595</name>
</gene>
<dbReference type="InterPro" id="IPR050226">
    <property type="entry name" value="NagZ_Beta-hexosaminidase"/>
</dbReference>
<keyword evidence="6" id="KW-1185">Reference proteome</keyword>